<dbReference type="InterPro" id="IPR008503">
    <property type="entry name" value="Asp_endopeptidase"/>
</dbReference>
<dbReference type="RefSeq" id="WP_258425149.1">
    <property type="nucleotide sequence ID" value="NZ_JANSUY010000027.1"/>
</dbReference>
<dbReference type="Gene3D" id="2.40.70.10">
    <property type="entry name" value="Acid Proteases"/>
    <property type="match status" value="1"/>
</dbReference>
<evidence type="ECO:0000313" key="3">
    <source>
        <dbReference type="Proteomes" id="UP001142175"/>
    </source>
</evidence>
<dbReference type="Proteomes" id="UP001142175">
    <property type="component" value="Unassembled WGS sequence"/>
</dbReference>
<evidence type="ECO:0000313" key="2">
    <source>
        <dbReference type="EMBL" id="MCR9017309.1"/>
    </source>
</evidence>
<evidence type="ECO:0000259" key="1">
    <source>
        <dbReference type="Pfam" id="PF05618"/>
    </source>
</evidence>
<reference evidence="2" key="1">
    <citation type="submission" date="2022-08" db="EMBL/GenBank/DDBJ databases">
        <authorList>
            <person name="Zhang D."/>
        </authorList>
    </citation>
    <scope>NUCLEOTIDE SEQUENCE</scope>
    <source>
        <strain evidence="2">XJ19-11</strain>
    </source>
</reference>
<dbReference type="Pfam" id="PF05618">
    <property type="entry name" value="Zn_protease"/>
    <property type="match status" value="1"/>
</dbReference>
<dbReference type="AlphaFoldDB" id="A0A9X2PD08"/>
<sequence>MKKTIGRREKIYIPIWGLKNVTAKIDTGAYTSSIHCEFAEEKIENSIPVLYFKVLSPNHKKYKSKVIRTEDFTEKVVKNSFGQAEVRYKVNTKVVMFGEEFDAEFTLTDRSKMRIPILIGRKLLRGRFLVDVDSINLSKKSQK</sequence>
<dbReference type="PANTHER" id="PTHR38037">
    <property type="entry name" value="ZN_PROTEASE DOMAIN-CONTAINING PROTEIN"/>
    <property type="match status" value="1"/>
</dbReference>
<proteinExistence type="predicted"/>
<comment type="caution">
    <text evidence="2">The sequence shown here is derived from an EMBL/GenBank/DDBJ whole genome shotgun (WGS) entry which is preliminary data.</text>
</comment>
<dbReference type="EMBL" id="JANSUY010000027">
    <property type="protein sequence ID" value="MCR9017309.1"/>
    <property type="molecule type" value="Genomic_DNA"/>
</dbReference>
<name>A0A9X2PD08_9BACT</name>
<dbReference type="InterPro" id="IPR021109">
    <property type="entry name" value="Peptidase_aspartic_dom_sf"/>
</dbReference>
<feature type="domain" description="Retropepsin-like aspartic endopeptidase" evidence="1">
    <location>
        <begin position="5"/>
        <end position="134"/>
    </location>
</feature>
<organism evidence="2 3">
    <name type="scientific">Aquiflexum gelatinilyticum</name>
    <dbReference type="NCBI Taxonomy" id="2961943"/>
    <lineage>
        <taxon>Bacteria</taxon>
        <taxon>Pseudomonadati</taxon>
        <taxon>Bacteroidota</taxon>
        <taxon>Cytophagia</taxon>
        <taxon>Cytophagales</taxon>
        <taxon>Cyclobacteriaceae</taxon>
        <taxon>Aquiflexum</taxon>
    </lineage>
</organism>
<dbReference type="PANTHER" id="PTHR38037:SF2">
    <property type="entry name" value="ATP-DEPENDENT ZINC PROTEASE DOMAIN-CONTAINING PROTEIN-RELATED"/>
    <property type="match status" value="1"/>
</dbReference>
<keyword evidence="3" id="KW-1185">Reference proteome</keyword>
<protein>
    <submittedName>
        <fullName evidence="2">RimK/LysX family protein</fullName>
    </submittedName>
</protein>
<gene>
    <name evidence="2" type="ORF">NU887_19900</name>
</gene>
<dbReference type="SUPFAM" id="SSF50630">
    <property type="entry name" value="Acid proteases"/>
    <property type="match status" value="1"/>
</dbReference>
<accession>A0A9X2PD08</accession>